<dbReference type="Gene3D" id="2.30.30.40">
    <property type="entry name" value="SH3 Domains"/>
    <property type="match status" value="1"/>
</dbReference>
<accession>A0A8C8GF47</accession>
<keyword evidence="14" id="KW-0449">Lipoprotein</keyword>
<comment type="similarity">
    <text evidence="19">Belongs to the protein kinase superfamily. Tyr protein kinase family.</text>
</comment>
<evidence type="ECO:0000256" key="10">
    <source>
        <dbReference type="ARBA" id="ARBA00022833"/>
    </source>
</evidence>
<evidence type="ECO:0000256" key="20">
    <source>
        <dbReference type="SAM" id="MobiDB-lite"/>
    </source>
</evidence>
<dbReference type="GO" id="GO:0004715">
    <property type="term" value="F:non-membrane spanning protein tyrosine kinase activity"/>
    <property type="evidence" value="ECO:0007669"/>
    <property type="project" value="UniProtKB-EC"/>
</dbReference>
<feature type="domain" description="SH2" evidence="21">
    <location>
        <begin position="194"/>
        <end position="304"/>
    </location>
</feature>
<dbReference type="InterPro" id="IPR036860">
    <property type="entry name" value="SH2_dom_sf"/>
</dbReference>
<evidence type="ECO:0000256" key="3">
    <source>
        <dbReference type="ARBA" id="ARBA00022553"/>
    </source>
</evidence>
<dbReference type="PRINTS" id="PR00401">
    <property type="entry name" value="SH2DOMAIN"/>
</dbReference>
<dbReference type="Pfam" id="PF00779">
    <property type="entry name" value="BTK"/>
    <property type="match status" value="1"/>
</dbReference>
<dbReference type="SUPFAM" id="SSF50044">
    <property type="entry name" value="SH3-domain"/>
    <property type="match status" value="1"/>
</dbReference>
<evidence type="ECO:0000256" key="2">
    <source>
        <dbReference type="ARBA" id="ARBA00022443"/>
    </source>
</evidence>
<dbReference type="Gene3D" id="2.30.29.30">
    <property type="entry name" value="Pleckstrin-homology domain (PH domain)/Phosphotyrosine-binding domain (PTB)"/>
    <property type="match status" value="1"/>
</dbReference>
<keyword evidence="24" id="KW-1185">Reference proteome</keyword>
<keyword evidence="5" id="KW-0519">Myristate</keyword>
<evidence type="ECO:0000313" key="23">
    <source>
        <dbReference type="Ensembl" id="ENSOTSP00005048365.1"/>
    </source>
</evidence>
<comment type="cofactor">
    <cofactor evidence="1">
        <name>Zn(2+)</name>
        <dbReference type="ChEBI" id="CHEBI:29105"/>
    </cofactor>
</comment>
<evidence type="ECO:0000256" key="12">
    <source>
        <dbReference type="ARBA" id="ARBA00022999"/>
    </source>
</evidence>
<dbReference type="InterPro" id="IPR000980">
    <property type="entry name" value="SH2"/>
</dbReference>
<dbReference type="Pfam" id="PF00018">
    <property type="entry name" value="SH3_1"/>
    <property type="match status" value="1"/>
</dbReference>
<comment type="catalytic activity">
    <reaction evidence="15 19">
        <text>L-tyrosyl-[protein] + ATP = O-phospho-L-tyrosyl-[protein] + ADP + H(+)</text>
        <dbReference type="Rhea" id="RHEA:10596"/>
        <dbReference type="Rhea" id="RHEA-COMP:10136"/>
        <dbReference type="Rhea" id="RHEA-COMP:20101"/>
        <dbReference type="ChEBI" id="CHEBI:15378"/>
        <dbReference type="ChEBI" id="CHEBI:30616"/>
        <dbReference type="ChEBI" id="CHEBI:46858"/>
        <dbReference type="ChEBI" id="CHEBI:61978"/>
        <dbReference type="ChEBI" id="CHEBI:456216"/>
        <dbReference type="EC" id="2.7.10.2"/>
    </reaction>
</comment>
<keyword evidence="8 17" id="KW-0863">Zinc-finger</keyword>
<protein>
    <recommendedName>
        <fullName evidence="19">Tyrosine-protein kinase</fullName>
        <ecNumber evidence="19">2.7.10.2</ecNumber>
    </recommendedName>
</protein>
<keyword evidence="4 19" id="KW-0808">Transferase</keyword>
<evidence type="ECO:0000256" key="14">
    <source>
        <dbReference type="ARBA" id="ARBA00023288"/>
    </source>
</evidence>
<keyword evidence="12 16" id="KW-0727">SH2 domain</keyword>
<evidence type="ECO:0000256" key="5">
    <source>
        <dbReference type="ARBA" id="ARBA00022707"/>
    </source>
</evidence>
<keyword evidence="13 19" id="KW-0829">Tyrosine-protein kinase</keyword>
<dbReference type="InterPro" id="IPR036028">
    <property type="entry name" value="SH3-like_dom_sf"/>
</dbReference>
<dbReference type="InterPro" id="IPR020635">
    <property type="entry name" value="Tyr_kinase_cat_dom"/>
</dbReference>
<evidence type="ECO:0000256" key="15">
    <source>
        <dbReference type="ARBA" id="ARBA00051245"/>
    </source>
</evidence>
<evidence type="ECO:0000256" key="19">
    <source>
        <dbReference type="RuleBase" id="RU362096"/>
    </source>
</evidence>
<dbReference type="PROSITE" id="PS50011">
    <property type="entry name" value="PROTEIN_KINASE_DOM"/>
    <property type="match status" value="1"/>
</dbReference>
<proteinExistence type="inferred from homology"/>
<dbReference type="PROSITE" id="PS51113">
    <property type="entry name" value="ZF_BTK"/>
    <property type="match status" value="1"/>
</dbReference>
<dbReference type="SUPFAM" id="SSF50729">
    <property type="entry name" value="PH domain-like"/>
    <property type="match status" value="1"/>
</dbReference>
<reference evidence="23" key="2">
    <citation type="submission" date="2025-09" db="UniProtKB">
        <authorList>
            <consortium name="Ensembl"/>
        </authorList>
    </citation>
    <scope>IDENTIFICATION</scope>
</reference>
<keyword evidence="6" id="KW-0479">Metal-binding</keyword>
<dbReference type="Pfam" id="PF00169">
    <property type="entry name" value="PH"/>
    <property type="match status" value="1"/>
</dbReference>
<feature type="binding site" evidence="18">
    <location>
        <position position="357"/>
    </location>
    <ligand>
        <name>ATP</name>
        <dbReference type="ChEBI" id="CHEBI:30616"/>
    </ligand>
</feature>
<evidence type="ECO:0000256" key="7">
    <source>
        <dbReference type="ARBA" id="ARBA00022741"/>
    </source>
</evidence>
<dbReference type="InterPro" id="IPR001562">
    <property type="entry name" value="Znf_Btk_motif"/>
</dbReference>
<dbReference type="InterPro" id="IPR008266">
    <property type="entry name" value="Tyr_kinase_AS"/>
</dbReference>
<keyword evidence="10" id="KW-0862">Zinc</keyword>
<keyword evidence="7 18" id="KW-0547">Nucleotide-binding</keyword>
<dbReference type="GO" id="GO:0008270">
    <property type="term" value="F:zinc ion binding"/>
    <property type="evidence" value="ECO:0007669"/>
    <property type="project" value="UniProtKB-KW"/>
</dbReference>
<dbReference type="SUPFAM" id="SSF55550">
    <property type="entry name" value="SH2 domain"/>
    <property type="match status" value="1"/>
</dbReference>
<dbReference type="SMART" id="SM00107">
    <property type="entry name" value="BTK"/>
    <property type="match status" value="1"/>
</dbReference>
<evidence type="ECO:0000256" key="9">
    <source>
        <dbReference type="ARBA" id="ARBA00022777"/>
    </source>
</evidence>
<evidence type="ECO:0000256" key="18">
    <source>
        <dbReference type="PROSITE-ProRule" id="PRU10141"/>
    </source>
</evidence>
<evidence type="ECO:0000256" key="6">
    <source>
        <dbReference type="ARBA" id="ARBA00022723"/>
    </source>
</evidence>
<evidence type="ECO:0000313" key="24">
    <source>
        <dbReference type="Proteomes" id="UP000694402"/>
    </source>
</evidence>
<keyword evidence="2" id="KW-0728">SH3 domain</keyword>
<dbReference type="Ensembl" id="ENSOTST00005052593.2">
    <property type="protein sequence ID" value="ENSOTSP00005048365.1"/>
    <property type="gene ID" value="ENSOTSG00005023374.2"/>
</dbReference>
<organism evidence="23 24">
    <name type="scientific">Oncorhynchus tshawytscha</name>
    <name type="common">Chinook salmon</name>
    <name type="synonym">Salmo tshawytscha</name>
    <dbReference type="NCBI Taxonomy" id="74940"/>
    <lineage>
        <taxon>Eukaryota</taxon>
        <taxon>Metazoa</taxon>
        <taxon>Chordata</taxon>
        <taxon>Craniata</taxon>
        <taxon>Vertebrata</taxon>
        <taxon>Euteleostomi</taxon>
        <taxon>Actinopterygii</taxon>
        <taxon>Neopterygii</taxon>
        <taxon>Teleostei</taxon>
        <taxon>Protacanthopterygii</taxon>
        <taxon>Salmoniformes</taxon>
        <taxon>Salmonidae</taxon>
        <taxon>Salmoninae</taxon>
        <taxon>Oncorhynchus</taxon>
    </lineage>
</organism>
<dbReference type="SUPFAM" id="SSF56112">
    <property type="entry name" value="Protein kinase-like (PK-like)"/>
    <property type="match status" value="1"/>
</dbReference>
<dbReference type="GO" id="GO:0005524">
    <property type="term" value="F:ATP binding"/>
    <property type="evidence" value="ECO:0007669"/>
    <property type="project" value="UniProtKB-UniRule"/>
</dbReference>
<dbReference type="InterPro" id="IPR000719">
    <property type="entry name" value="Prot_kinase_dom"/>
</dbReference>
<feature type="region of interest" description="Disordered" evidence="20">
    <location>
        <begin position="129"/>
        <end position="155"/>
    </location>
</feature>
<reference evidence="23" key="1">
    <citation type="submission" date="2025-08" db="UniProtKB">
        <authorList>
            <consortium name="Ensembl"/>
        </authorList>
    </citation>
    <scope>IDENTIFICATION</scope>
</reference>
<dbReference type="InterPro" id="IPR001452">
    <property type="entry name" value="SH3_domain"/>
</dbReference>
<dbReference type="InterPro" id="IPR011009">
    <property type="entry name" value="Kinase-like_dom_sf"/>
</dbReference>
<dbReference type="SMART" id="SM00252">
    <property type="entry name" value="SH2"/>
    <property type="match status" value="1"/>
</dbReference>
<dbReference type="AlphaFoldDB" id="A0A8C8GF47"/>
<evidence type="ECO:0000259" key="22">
    <source>
        <dbReference type="PROSITE" id="PS50011"/>
    </source>
</evidence>
<evidence type="ECO:0000256" key="8">
    <source>
        <dbReference type="ARBA" id="ARBA00022771"/>
    </source>
</evidence>
<dbReference type="Pfam" id="PF00017">
    <property type="entry name" value="SH2"/>
    <property type="match status" value="1"/>
</dbReference>
<dbReference type="Proteomes" id="UP000694402">
    <property type="component" value="Unassembled WGS sequence"/>
</dbReference>
<sequence>MSDNLLEEIFIKRSQQKKKTSPLNFKERLFILTQDKIAYYDYDLDKGKKKGLKGTVGIDKIKCVGTVQPEPSAPAERQYPFQVSYLVRFNKDLMQKYHPCFWMDGMWQCCQQEVKQAMGCRVLEIKNVGQKPLPPTPEEEKPLRPLPPQPPEEPALTTGMTVVAEYEYTPSTPQDLELRKDEEYIILEMSDSNWWRNIAMGYSQSNTASALYVPLLLRLLFFLFSQNKDGGFLVRDSSKAGKYTVSVFTKGGETAGNCRHYNICTTQQGQFYLAEKHNFSSIPDLINYHQHNAAGMVSRLKYIVSSRAKNAPSTAGLGYGVWEIDPRHLTFIKELGNGQFGVVKYGKWQGQHDVAIKMIKEGSMSEDDFIEEAKVMMKLRHENLVQLYGVCTKQRPIYIVTEFLSNGCLLSYLREGLKQHPSPIQLLEMCKDVTEGMAYLEAQQYIHRDLAARNCLVDTNGTIKVTDFGLSRYVLDDEYTSSAGSKFPVRWSPPEVLLYCKFSSKSDIWAYGVLMWEVYTLGRLPYERLNNNEIVEQVSRGHRLYRPQLANDRVYTIMTSCWLEKADERPTFQELSVTVQDLLYELQ</sequence>
<feature type="domain" description="Protein kinase" evidence="22">
    <location>
        <begin position="329"/>
        <end position="583"/>
    </location>
</feature>
<dbReference type="FunFam" id="3.30.200.20:FF:000053">
    <property type="entry name" value="Tyrosine-protein kinase"/>
    <property type="match status" value="1"/>
</dbReference>
<dbReference type="FunFam" id="1.10.510.10:FF:000052">
    <property type="entry name" value="Tyrosine-protein kinase"/>
    <property type="match status" value="1"/>
</dbReference>
<dbReference type="Gene3D" id="1.10.510.10">
    <property type="entry name" value="Transferase(Phosphotransferase) domain 1"/>
    <property type="match status" value="1"/>
</dbReference>
<gene>
    <name evidence="23" type="primary">BTK</name>
</gene>
<dbReference type="EC" id="2.7.10.2" evidence="19"/>
<evidence type="ECO:0000256" key="13">
    <source>
        <dbReference type="ARBA" id="ARBA00023137"/>
    </source>
</evidence>
<dbReference type="PROSITE" id="PS00109">
    <property type="entry name" value="PROTEIN_KINASE_TYR"/>
    <property type="match status" value="1"/>
</dbReference>
<evidence type="ECO:0000259" key="21">
    <source>
        <dbReference type="PROSITE" id="PS50001"/>
    </source>
</evidence>
<dbReference type="PANTHER" id="PTHR24418">
    <property type="entry name" value="TYROSINE-PROTEIN KINASE"/>
    <property type="match status" value="1"/>
</dbReference>
<dbReference type="PRINTS" id="PR00109">
    <property type="entry name" value="TYRKINASE"/>
</dbReference>
<dbReference type="InterPro" id="IPR050198">
    <property type="entry name" value="Non-receptor_tyrosine_kinases"/>
</dbReference>
<dbReference type="PROSITE" id="PS50001">
    <property type="entry name" value="SH2"/>
    <property type="match status" value="1"/>
</dbReference>
<dbReference type="PROSITE" id="PS00107">
    <property type="entry name" value="PROTEIN_KINASE_ATP"/>
    <property type="match status" value="1"/>
</dbReference>
<evidence type="ECO:0000256" key="11">
    <source>
        <dbReference type="ARBA" id="ARBA00022840"/>
    </source>
</evidence>
<evidence type="ECO:0000256" key="4">
    <source>
        <dbReference type="ARBA" id="ARBA00022679"/>
    </source>
</evidence>
<dbReference type="GO" id="GO:0035556">
    <property type="term" value="P:intracellular signal transduction"/>
    <property type="evidence" value="ECO:0007669"/>
    <property type="project" value="InterPro"/>
</dbReference>
<dbReference type="InterPro" id="IPR001849">
    <property type="entry name" value="PH_domain"/>
</dbReference>
<dbReference type="GeneTree" id="ENSGT00940000158469"/>
<dbReference type="InterPro" id="IPR001245">
    <property type="entry name" value="Ser-Thr/Tyr_kinase_cat_dom"/>
</dbReference>
<dbReference type="InterPro" id="IPR011993">
    <property type="entry name" value="PH-like_dom_sf"/>
</dbReference>
<keyword evidence="9 19" id="KW-0418">Kinase</keyword>
<dbReference type="Pfam" id="PF07714">
    <property type="entry name" value="PK_Tyr_Ser-Thr"/>
    <property type="match status" value="1"/>
</dbReference>
<dbReference type="Gene3D" id="4.10.1130.10">
    <property type="entry name" value="btk motif of tyrosine-protein kinase itk"/>
    <property type="match status" value="1"/>
</dbReference>
<keyword evidence="3" id="KW-0597">Phosphoprotein</keyword>
<feature type="compositionally biased region" description="Pro residues" evidence="20">
    <location>
        <begin position="144"/>
        <end position="153"/>
    </location>
</feature>
<evidence type="ECO:0000256" key="17">
    <source>
        <dbReference type="PROSITE-ProRule" id="PRU00432"/>
    </source>
</evidence>
<evidence type="ECO:0000256" key="16">
    <source>
        <dbReference type="PROSITE-ProRule" id="PRU00191"/>
    </source>
</evidence>
<dbReference type="SMART" id="SM00219">
    <property type="entry name" value="TyrKc"/>
    <property type="match status" value="1"/>
</dbReference>
<dbReference type="Gene3D" id="3.30.505.10">
    <property type="entry name" value="SH2 domain"/>
    <property type="match status" value="1"/>
</dbReference>
<keyword evidence="11 18" id="KW-0067">ATP-binding</keyword>
<dbReference type="GO" id="GO:0005829">
    <property type="term" value="C:cytosol"/>
    <property type="evidence" value="ECO:0007669"/>
    <property type="project" value="UniProtKB-ARBA"/>
</dbReference>
<name>A0A8C8GF47_ONCTS</name>
<evidence type="ECO:0000256" key="1">
    <source>
        <dbReference type="ARBA" id="ARBA00001947"/>
    </source>
</evidence>
<dbReference type="InterPro" id="IPR017441">
    <property type="entry name" value="Protein_kinase_ATP_BS"/>
</dbReference>